<keyword evidence="1" id="KW-0732">Signal</keyword>
<dbReference type="Proteomes" id="UP001279734">
    <property type="component" value="Unassembled WGS sequence"/>
</dbReference>
<reference evidence="3" key="1">
    <citation type="submission" date="2023-05" db="EMBL/GenBank/DDBJ databases">
        <title>Nepenthes gracilis genome sequencing.</title>
        <authorList>
            <person name="Fukushima K."/>
        </authorList>
    </citation>
    <scope>NUCLEOTIDE SEQUENCE</scope>
    <source>
        <strain evidence="3">SING2019-196</strain>
    </source>
</reference>
<gene>
    <name evidence="3" type="ORF">Nepgr_032710</name>
</gene>
<sequence>MKKLGDLLVIACIPLAINQVECHPSWQQSKLHEFCKANGVHFSSYSPFSSPGTTWLMGNAWGCGKQLKHYPTFGKNGTTIAIQSFVFVMAKEGNQDGCGNLEEWDPTFRLATPNKLGVRGPGRPTIQLCPPYTNVADSSYEVGVLVYAWWSDKWWKGIIAGVSNGVIDCMQKVFPSPLLLSHALMKDLSFIFLKTTMGAKMRKGFRNFCNGDTSTSTLNQLHAGGCMINESTSIASSFGVANINNADAPRKSVTLEEMILQLEREEEVARRAKLNSHGYNRRMSCVNNSDILRSARSALNQYPRFSLDGRDSMYRSSFRNSSASRNGDLDLKLGGLLQLPQSLGGESVVWCKPGVVAKLMGLEAMPVPISRANKQSKEKLSSIIRNQSLRRRAERHKLEKRRQFMDLSGRGTNKKGAMCSYSKIP</sequence>
<evidence type="ECO:0000259" key="2">
    <source>
        <dbReference type="Pfam" id="PF14383"/>
    </source>
</evidence>
<organism evidence="3 4">
    <name type="scientific">Nepenthes gracilis</name>
    <name type="common">Slender pitcher plant</name>
    <dbReference type="NCBI Taxonomy" id="150966"/>
    <lineage>
        <taxon>Eukaryota</taxon>
        <taxon>Viridiplantae</taxon>
        <taxon>Streptophyta</taxon>
        <taxon>Embryophyta</taxon>
        <taxon>Tracheophyta</taxon>
        <taxon>Spermatophyta</taxon>
        <taxon>Magnoliopsida</taxon>
        <taxon>eudicotyledons</taxon>
        <taxon>Gunneridae</taxon>
        <taxon>Pentapetalae</taxon>
        <taxon>Caryophyllales</taxon>
        <taxon>Nepenthaceae</taxon>
        <taxon>Nepenthes</taxon>
    </lineage>
</organism>
<dbReference type="Pfam" id="PF14383">
    <property type="entry name" value="VARLMGL"/>
    <property type="match status" value="1"/>
</dbReference>
<name>A0AAD3Y5Z3_NEPGR</name>
<feature type="signal peptide" evidence="1">
    <location>
        <begin position="1"/>
        <end position="22"/>
    </location>
</feature>
<accession>A0AAD3Y5Z3</accession>
<feature type="domain" description="DUF3741" evidence="2">
    <location>
        <begin position="349"/>
        <end position="366"/>
    </location>
</feature>
<proteinExistence type="predicted"/>
<evidence type="ECO:0000313" key="4">
    <source>
        <dbReference type="Proteomes" id="UP001279734"/>
    </source>
</evidence>
<feature type="chain" id="PRO_5042258932" description="DUF3741 domain-containing protein" evidence="1">
    <location>
        <begin position="23"/>
        <end position="425"/>
    </location>
</feature>
<dbReference type="AlphaFoldDB" id="A0AAD3Y5Z3"/>
<protein>
    <recommendedName>
        <fullName evidence="2">DUF3741 domain-containing protein</fullName>
    </recommendedName>
</protein>
<dbReference type="EMBL" id="BSYO01000039">
    <property type="protein sequence ID" value="GMH30867.1"/>
    <property type="molecule type" value="Genomic_DNA"/>
</dbReference>
<comment type="caution">
    <text evidence="3">The sequence shown here is derived from an EMBL/GenBank/DDBJ whole genome shotgun (WGS) entry which is preliminary data.</text>
</comment>
<dbReference type="PANTHER" id="PTHR37897">
    <property type="entry name" value="DNAK FAMILY PROTEIN"/>
    <property type="match status" value="1"/>
</dbReference>
<dbReference type="Gene3D" id="3.20.20.100">
    <property type="entry name" value="NADP-dependent oxidoreductase domain"/>
    <property type="match status" value="1"/>
</dbReference>
<dbReference type="SUPFAM" id="SSF51430">
    <property type="entry name" value="NAD(P)-linked oxidoreductase"/>
    <property type="match status" value="1"/>
</dbReference>
<dbReference type="PANTHER" id="PTHR37897:SF1">
    <property type="entry name" value="DUF3741 DOMAIN-CONTAINING PROTEIN"/>
    <property type="match status" value="1"/>
</dbReference>
<dbReference type="InterPro" id="IPR032795">
    <property type="entry name" value="DUF3741-assoc"/>
</dbReference>
<evidence type="ECO:0000313" key="3">
    <source>
        <dbReference type="EMBL" id="GMH30867.1"/>
    </source>
</evidence>
<dbReference type="InterPro" id="IPR036812">
    <property type="entry name" value="NAD(P)_OxRdtase_dom_sf"/>
</dbReference>
<keyword evidence="4" id="KW-1185">Reference proteome</keyword>
<evidence type="ECO:0000256" key="1">
    <source>
        <dbReference type="SAM" id="SignalP"/>
    </source>
</evidence>